<keyword evidence="1" id="KW-0472">Membrane</keyword>
<keyword evidence="3" id="KW-1185">Reference proteome</keyword>
<protein>
    <submittedName>
        <fullName evidence="2">ABC-2 family transporter protein</fullName>
    </submittedName>
</protein>
<reference evidence="2 3" key="1">
    <citation type="submission" date="2019-02" db="EMBL/GenBank/DDBJ databases">
        <title>Deep-cultivation of Planctomycetes and their phenomic and genomic characterization uncovers novel biology.</title>
        <authorList>
            <person name="Wiegand S."/>
            <person name="Jogler M."/>
            <person name="Boedeker C."/>
            <person name="Pinto D."/>
            <person name="Vollmers J."/>
            <person name="Rivas-Marin E."/>
            <person name="Kohn T."/>
            <person name="Peeters S.H."/>
            <person name="Heuer A."/>
            <person name="Rast P."/>
            <person name="Oberbeckmann S."/>
            <person name="Bunk B."/>
            <person name="Jeske O."/>
            <person name="Meyerdierks A."/>
            <person name="Storesund J.E."/>
            <person name="Kallscheuer N."/>
            <person name="Luecker S."/>
            <person name="Lage O.M."/>
            <person name="Pohl T."/>
            <person name="Merkel B.J."/>
            <person name="Hornburger P."/>
            <person name="Mueller R.-W."/>
            <person name="Bruemmer F."/>
            <person name="Labrenz M."/>
            <person name="Spormann A.M."/>
            <person name="Op den Camp H."/>
            <person name="Overmann J."/>
            <person name="Amann R."/>
            <person name="Jetten M.S.M."/>
            <person name="Mascher T."/>
            <person name="Medema M.H."/>
            <person name="Devos D.P."/>
            <person name="Kaster A.-K."/>
            <person name="Ovreas L."/>
            <person name="Rohde M."/>
            <person name="Galperin M.Y."/>
            <person name="Jogler C."/>
        </authorList>
    </citation>
    <scope>NUCLEOTIDE SEQUENCE [LARGE SCALE GENOMIC DNA]</scope>
    <source>
        <strain evidence="2 3">I41</strain>
    </source>
</reference>
<dbReference type="AlphaFoldDB" id="A0A517TVK9"/>
<dbReference type="KEGG" id="llh:I41_15940"/>
<evidence type="ECO:0000256" key="1">
    <source>
        <dbReference type="SAM" id="Phobius"/>
    </source>
</evidence>
<sequence>MVVEQQLLPYFQWLLTGGEKSLGALPSFAFVFLGVAMAALVIGFAIAASRYGFLRGGDVTYKTISEGLRELLQTSPRRVWAIARLAIKESLRRRVAVALGVFFLVLLFANWFLSTNHQEPARLYLSFVLTASTYLVLGVALLLSAFSLPGDFKTKTIYTVVTKPVRAGEIILGRIIGFMIVITVLLAIMGVGSYIFVVRSLDHSHTVELESFQVVANPAGEEVGKKGTTSRDAGHRHELTLDKDGNGETTVENGHTHRIESLGENKYRVSPPLGFIRARVPQYGKLRFIDRSGAAKDTGISVGSEWTYRSFIDGNTPATAIWTFDNVSDAVDPNVPEDERSLPLSLIVRVFKTHKGVIGQALQGTIQLRNPDPAANGLTSEPLSFDAQDQQVDDFNIPRKQYSQSRQEIDLFKDLVSKDGKIEVLVKCLDRGQYFGFAQADCYIRHPDGSPIASFAKVCVSIWVQAVIVVSVGVTISTLVSGPVAMLFVVGFIILGFWRQDFVDIATGKSYGGGPAESVVRIATQANVMVQLEDTLLNNLVTGFDKYFAKPIMWAVAQTLPDFRSFSTVRYAADGYNVPWDRVFQDVTVCLGYVVGLSIIGYFLLRTREVAK</sequence>
<feature type="transmembrane region" description="Helical" evidence="1">
    <location>
        <begin position="452"/>
        <end position="472"/>
    </location>
</feature>
<dbReference type="EMBL" id="CP036339">
    <property type="protein sequence ID" value="QDT72416.1"/>
    <property type="molecule type" value="Genomic_DNA"/>
</dbReference>
<dbReference type="OrthoDB" id="231083at2"/>
<organism evidence="2 3">
    <name type="scientific">Lacipirellula limnantheis</name>
    <dbReference type="NCBI Taxonomy" id="2528024"/>
    <lineage>
        <taxon>Bacteria</taxon>
        <taxon>Pseudomonadati</taxon>
        <taxon>Planctomycetota</taxon>
        <taxon>Planctomycetia</taxon>
        <taxon>Pirellulales</taxon>
        <taxon>Lacipirellulaceae</taxon>
        <taxon>Lacipirellula</taxon>
    </lineage>
</organism>
<keyword evidence="1" id="KW-0812">Transmembrane</keyword>
<feature type="transmembrane region" description="Helical" evidence="1">
    <location>
        <begin position="125"/>
        <end position="150"/>
    </location>
</feature>
<proteinExistence type="predicted"/>
<dbReference type="Proteomes" id="UP000317909">
    <property type="component" value="Chromosome"/>
</dbReference>
<accession>A0A517TVK9</accession>
<dbReference type="PANTHER" id="PTHR43471">
    <property type="entry name" value="ABC TRANSPORTER PERMEASE"/>
    <property type="match status" value="1"/>
</dbReference>
<keyword evidence="1" id="KW-1133">Transmembrane helix</keyword>
<feature type="transmembrane region" description="Helical" evidence="1">
    <location>
        <begin position="479"/>
        <end position="498"/>
    </location>
</feature>
<dbReference type="RefSeq" id="WP_145431992.1">
    <property type="nucleotide sequence ID" value="NZ_CP036339.1"/>
</dbReference>
<evidence type="ECO:0000313" key="3">
    <source>
        <dbReference type="Proteomes" id="UP000317909"/>
    </source>
</evidence>
<feature type="transmembrane region" description="Helical" evidence="1">
    <location>
        <begin position="28"/>
        <end position="48"/>
    </location>
</feature>
<feature type="transmembrane region" description="Helical" evidence="1">
    <location>
        <begin position="171"/>
        <end position="197"/>
    </location>
</feature>
<name>A0A517TVK9_9BACT</name>
<feature type="transmembrane region" description="Helical" evidence="1">
    <location>
        <begin position="583"/>
        <end position="605"/>
    </location>
</feature>
<dbReference type="PANTHER" id="PTHR43471:SF10">
    <property type="entry name" value="SLL1107 PROTEIN"/>
    <property type="match status" value="1"/>
</dbReference>
<evidence type="ECO:0000313" key="2">
    <source>
        <dbReference type="EMBL" id="QDT72416.1"/>
    </source>
</evidence>
<gene>
    <name evidence="2" type="ORF">I41_15940</name>
</gene>
<feature type="transmembrane region" description="Helical" evidence="1">
    <location>
        <begin position="95"/>
        <end position="113"/>
    </location>
</feature>